<evidence type="ECO:0000313" key="2">
    <source>
        <dbReference type="EMBL" id="KGF73989.1"/>
    </source>
</evidence>
<protein>
    <recommendedName>
        <fullName evidence="4">Integral membrane protein</fullName>
    </recommendedName>
</protein>
<keyword evidence="1" id="KW-0812">Transmembrane</keyword>
<dbReference type="STRING" id="1497020.DO97_00155"/>
<feature type="transmembrane region" description="Helical" evidence="1">
    <location>
        <begin position="159"/>
        <end position="179"/>
    </location>
</feature>
<feature type="transmembrane region" description="Helical" evidence="1">
    <location>
        <begin position="32"/>
        <end position="56"/>
    </location>
</feature>
<feature type="transmembrane region" description="Helical" evidence="1">
    <location>
        <begin position="76"/>
        <end position="98"/>
    </location>
</feature>
<gene>
    <name evidence="2" type="ORF">DO97_00155</name>
</gene>
<evidence type="ECO:0008006" key="4">
    <source>
        <dbReference type="Google" id="ProtNLM"/>
    </source>
</evidence>
<dbReference type="RefSeq" id="WP_239651308.1">
    <property type="nucleotide sequence ID" value="NZ_JJML01000001.1"/>
</dbReference>
<dbReference type="Proteomes" id="UP000030170">
    <property type="component" value="Unassembled WGS sequence"/>
</dbReference>
<accession>A0A098TNW9</accession>
<keyword evidence="1" id="KW-0472">Membrane</keyword>
<reference evidence="2 3" key="1">
    <citation type="journal article" date="2014" name="Mol. Ecol.">
        <title>Evolution of Synechococcus.</title>
        <authorList>
            <person name="Dvorak P."/>
            <person name="Casamatta D."/>
            <person name="Hasler P."/>
            <person name="Poulickova A."/>
            <person name="Ondrej V."/>
            <person name="Sanges R."/>
        </authorList>
    </citation>
    <scope>NUCLEOTIDE SEQUENCE [LARGE SCALE GENOMIC DNA]</scope>
    <source>
        <strain evidence="2 3">CAUP A 1101</strain>
    </source>
</reference>
<proteinExistence type="predicted"/>
<keyword evidence="1" id="KW-1133">Transmembrane helix</keyword>
<organism evidence="2 3">
    <name type="scientific">Neosynechococcus sphagnicola sy1</name>
    <dbReference type="NCBI Taxonomy" id="1497020"/>
    <lineage>
        <taxon>Bacteria</taxon>
        <taxon>Bacillati</taxon>
        <taxon>Cyanobacteriota</taxon>
        <taxon>Cyanophyceae</taxon>
        <taxon>Neosynechococcales</taxon>
        <taxon>Neosynechococcaceae</taxon>
        <taxon>Neosynechococcus</taxon>
    </lineage>
</organism>
<feature type="transmembrane region" description="Helical" evidence="1">
    <location>
        <begin position="110"/>
        <end position="129"/>
    </location>
</feature>
<dbReference type="EMBL" id="JJML01000001">
    <property type="protein sequence ID" value="KGF73989.1"/>
    <property type="molecule type" value="Genomic_DNA"/>
</dbReference>
<keyword evidence="3" id="KW-1185">Reference proteome</keyword>
<dbReference type="AlphaFoldDB" id="A0A098TNW9"/>
<name>A0A098TNW9_9CYAN</name>
<sequence>MTTREIGEEVSKPDITPKHKKPFKLSLQQKNWILSFHIGFAALWTGTVLSMFLIALRNKDTANADILFALNSAINLLDDVVVIPAAIGSVLTATILCWQTNYGFFKFYWVITKWVLTTGLMIFGTFWLFPWGNTAETIALAEGLNAFKNPLYLFDTRGVLIGSLLQLSFLFVIIAISTLKPWGKRISKQSKVVQ</sequence>
<comment type="caution">
    <text evidence="2">The sequence shown here is derived from an EMBL/GenBank/DDBJ whole genome shotgun (WGS) entry which is preliminary data.</text>
</comment>
<evidence type="ECO:0000256" key="1">
    <source>
        <dbReference type="SAM" id="Phobius"/>
    </source>
</evidence>
<evidence type="ECO:0000313" key="3">
    <source>
        <dbReference type="Proteomes" id="UP000030170"/>
    </source>
</evidence>